<dbReference type="AlphaFoldDB" id="A0A2J6SUA4"/>
<sequence>MDTSKRPPDKFNRNNGAERIALRRMLSIACDHRDAAVNGEARAKAEGLQVGHEPRPTAEVGPCRNTNPIDLTTSPSSSFSRSSSSSSKSMSKRRGTGSSGGSNGSQCSERARRSLTVSLHGFSDSGSDCRRGRGSSGDSESAYVRECAPEMMWLDDEEGLEAMAYEARPKAQAGRNRTLESIAIMEDGRGQAKHSVQPTMTTSNQVMRPLVGVVIHAQTRKTLHNEGKSFGPRFDEKGRYKAKEQPRPSSSKLPVNLDDLPTMNFSETNLDPFFGLTIPRESPPREAGHTKRTDHGK</sequence>
<dbReference type="EMBL" id="KZ613865">
    <property type="protein sequence ID" value="PMD54339.1"/>
    <property type="molecule type" value="Genomic_DNA"/>
</dbReference>
<feature type="region of interest" description="Disordered" evidence="1">
    <location>
        <begin position="44"/>
        <end position="142"/>
    </location>
</feature>
<gene>
    <name evidence="2" type="ORF">K444DRAFT_634500</name>
</gene>
<feature type="compositionally biased region" description="Basic and acidic residues" evidence="1">
    <location>
        <begin position="224"/>
        <end position="246"/>
    </location>
</feature>
<dbReference type="OrthoDB" id="10365059at2759"/>
<dbReference type="RefSeq" id="XP_024731243.1">
    <property type="nucleotide sequence ID" value="XM_024883751.1"/>
</dbReference>
<reference evidence="2 3" key="1">
    <citation type="submission" date="2016-04" db="EMBL/GenBank/DDBJ databases">
        <title>A degradative enzymes factory behind the ericoid mycorrhizal symbiosis.</title>
        <authorList>
            <consortium name="DOE Joint Genome Institute"/>
            <person name="Martino E."/>
            <person name="Morin E."/>
            <person name="Grelet G."/>
            <person name="Kuo A."/>
            <person name="Kohler A."/>
            <person name="Daghino S."/>
            <person name="Barry K."/>
            <person name="Choi C."/>
            <person name="Cichocki N."/>
            <person name="Clum A."/>
            <person name="Copeland A."/>
            <person name="Hainaut M."/>
            <person name="Haridas S."/>
            <person name="Labutti K."/>
            <person name="Lindquist E."/>
            <person name="Lipzen A."/>
            <person name="Khouja H.-R."/>
            <person name="Murat C."/>
            <person name="Ohm R."/>
            <person name="Olson A."/>
            <person name="Spatafora J."/>
            <person name="Veneault-Fourrey C."/>
            <person name="Henrissat B."/>
            <person name="Grigoriev I."/>
            <person name="Martin F."/>
            <person name="Perotto S."/>
        </authorList>
    </citation>
    <scope>NUCLEOTIDE SEQUENCE [LARGE SCALE GENOMIC DNA]</scope>
    <source>
        <strain evidence="2 3">E</strain>
    </source>
</reference>
<keyword evidence="3" id="KW-1185">Reference proteome</keyword>
<feature type="compositionally biased region" description="Low complexity" evidence="1">
    <location>
        <begin position="74"/>
        <end position="89"/>
    </location>
</feature>
<dbReference type="Proteomes" id="UP000235371">
    <property type="component" value="Unassembled WGS sequence"/>
</dbReference>
<proteinExistence type="predicted"/>
<accession>A0A2J6SUA4</accession>
<evidence type="ECO:0000313" key="3">
    <source>
        <dbReference type="Proteomes" id="UP000235371"/>
    </source>
</evidence>
<dbReference type="InParanoid" id="A0A2J6SUA4"/>
<feature type="region of interest" description="Disordered" evidence="1">
    <location>
        <begin position="224"/>
        <end position="260"/>
    </location>
</feature>
<evidence type="ECO:0000313" key="2">
    <source>
        <dbReference type="EMBL" id="PMD54339.1"/>
    </source>
</evidence>
<feature type="compositionally biased region" description="Polar residues" evidence="1">
    <location>
        <begin position="64"/>
        <end position="73"/>
    </location>
</feature>
<dbReference type="GeneID" id="36591828"/>
<organism evidence="2 3">
    <name type="scientific">Hyaloscypha bicolor E</name>
    <dbReference type="NCBI Taxonomy" id="1095630"/>
    <lineage>
        <taxon>Eukaryota</taxon>
        <taxon>Fungi</taxon>
        <taxon>Dikarya</taxon>
        <taxon>Ascomycota</taxon>
        <taxon>Pezizomycotina</taxon>
        <taxon>Leotiomycetes</taxon>
        <taxon>Helotiales</taxon>
        <taxon>Hyaloscyphaceae</taxon>
        <taxon>Hyaloscypha</taxon>
        <taxon>Hyaloscypha bicolor</taxon>
    </lineage>
</organism>
<feature type="region of interest" description="Disordered" evidence="1">
    <location>
        <begin position="274"/>
        <end position="297"/>
    </location>
</feature>
<protein>
    <submittedName>
        <fullName evidence="2">Uncharacterized protein</fullName>
    </submittedName>
</protein>
<name>A0A2J6SUA4_9HELO</name>
<feature type="compositionally biased region" description="Basic and acidic residues" evidence="1">
    <location>
        <begin position="282"/>
        <end position="297"/>
    </location>
</feature>
<evidence type="ECO:0000256" key="1">
    <source>
        <dbReference type="SAM" id="MobiDB-lite"/>
    </source>
</evidence>